<accession>A0A1Y2G243</accession>
<dbReference type="OrthoDB" id="2102561at2759"/>
<comment type="similarity">
    <text evidence="1 4">Belongs to the short-chain dehydrogenases/reductases (SDR) family.</text>
</comment>
<comment type="caution">
    <text evidence="5">The sequence shown here is derived from an EMBL/GenBank/DDBJ whole genome shotgun (WGS) entry which is preliminary data.</text>
</comment>
<evidence type="ECO:0000313" key="6">
    <source>
        <dbReference type="Proteomes" id="UP000193467"/>
    </source>
</evidence>
<dbReference type="InterPro" id="IPR002347">
    <property type="entry name" value="SDR_fam"/>
</dbReference>
<dbReference type="Gene3D" id="3.40.50.720">
    <property type="entry name" value="NAD(P)-binding Rossmann-like Domain"/>
    <property type="match status" value="1"/>
</dbReference>
<keyword evidence="6" id="KW-1185">Reference proteome</keyword>
<dbReference type="AlphaFoldDB" id="A0A1Y2G243"/>
<dbReference type="PANTHER" id="PTHR44169:SF6">
    <property type="entry name" value="NADPH-DEPENDENT 1-ACYLDIHYDROXYACETONE PHOSPHATE REDUCTASE"/>
    <property type="match status" value="1"/>
</dbReference>
<dbReference type="CDD" id="cd05374">
    <property type="entry name" value="17beta-HSD-like_SDR_c"/>
    <property type="match status" value="1"/>
</dbReference>
<feature type="non-terminal residue" evidence="5">
    <location>
        <position position="262"/>
    </location>
</feature>
<dbReference type="FunCoup" id="A0A1Y2G243">
    <property type="interactions" value="105"/>
</dbReference>
<evidence type="ECO:0000313" key="5">
    <source>
        <dbReference type="EMBL" id="ORY90095.1"/>
    </source>
</evidence>
<proteinExistence type="inferred from homology"/>
<dbReference type="SUPFAM" id="SSF51735">
    <property type="entry name" value="NAD(P)-binding Rossmann-fold domains"/>
    <property type="match status" value="1"/>
</dbReference>
<dbReference type="GO" id="GO:0005783">
    <property type="term" value="C:endoplasmic reticulum"/>
    <property type="evidence" value="ECO:0007669"/>
    <property type="project" value="TreeGrafter"/>
</dbReference>
<dbReference type="Pfam" id="PF00106">
    <property type="entry name" value="adh_short"/>
    <property type="match status" value="1"/>
</dbReference>
<evidence type="ECO:0000256" key="4">
    <source>
        <dbReference type="RuleBase" id="RU000363"/>
    </source>
</evidence>
<dbReference type="PROSITE" id="PS00061">
    <property type="entry name" value="ADH_SHORT"/>
    <property type="match status" value="1"/>
</dbReference>
<dbReference type="GO" id="GO:0016491">
    <property type="term" value="F:oxidoreductase activity"/>
    <property type="evidence" value="ECO:0007669"/>
    <property type="project" value="UniProtKB-KW"/>
</dbReference>
<keyword evidence="3" id="KW-0560">Oxidoreductase</keyword>
<dbReference type="EMBL" id="MCGR01000004">
    <property type="protein sequence ID" value="ORY90095.1"/>
    <property type="molecule type" value="Genomic_DNA"/>
</dbReference>
<evidence type="ECO:0000256" key="1">
    <source>
        <dbReference type="ARBA" id="ARBA00006484"/>
    </source>
</evidence>
<evidence type="ECO:0000256" key="2">
    <source>
        <dbReference type="ARBA" id="ARBA00022857"/>
    </source>
</evidence>
<dbReference type="PANTHER" id="PTHR44169">
    <property type="entry name" value="NADPH-DEPENDENT 1-ACYLDIHYDROXYACETONE PHOSPHATE REDUCTASE"/>
    <property type="match status" value="1"/>
</dbReference>
<evidence type="ECO:0000256" key="3">
    <source>
        <dbReference type="ARBA" id="ARBA00023002"/>
    </source>
</evidence>
<reference evidence="5 6" key="1">
    <citation type="submission" date="2016-07" db="EMBL/GenBank/DDBJ databases">
        <title>Pervasive Adenine N6-methylation of Active Genes in Fungi.</title>
        <authorList>
            <consortium name="DOE Joint Genome Institute"/>
            <person name="Mondo S.J."/>
            <person name="Dannebaum R.O."/>
            <person name="Kuo R.C."/>
            <person name="Labutti K."/>
            <person name="Haridas S."/>
            <person name="Kuo A."/>
            <person name="Salamov A."/>
            <person name="Ahrendt S.R."/>
            <person name="Lipzen A."/>
            <person name="Sullivan W."/>
            <person name="Andreopoulos W.B."/>
            <person name="Clum A."/>
            <person name="Lindquist E."/>
            <person name="Daum C."/>
            <person name="Ramamoorthy G.K."/>
            <person name="Gryganskyi A."/>
            <person name="Culley D."/>
            <person name="Magnuson J.K."/>
            <person name="James T.Y."/>
            <person name="O'Malley M.A."/>
            <person name="Stajich J.E."/>
            <person name="Spatafora J.W."/>
            <person name="Visel A."/>
            <person name="Grigoriev I.V."/>
        </authorList>
    </citation>
    <scope>NUCLEOTIDE SEQUENCE [LARGE SCALE GENOMIC DNA]</scope>
    <source>
        <strain evidence="5 6">62-1032</strain>
    </source>
</reference>
<dbReference type="PRINTS" id="PR00081">
    <property type="entry name" value="GDHRDH"/>
</dbReference>
<dbReference type="InterPro" id="IPR036291">
    <property type="entry name" value="NAD(P)-bd_dom_sf"/>
</dbReference>
<dbReference type="STRING" id="106004.A0A1Y2G243"/>
<sequence>MRLVVVVTGCSKGGIGWALCEEFYKRGHQVFAASRNLSKSEGLAREAEEGKGSISLIELDVNSRSSVDSGVAEIVRRAGRIDLLLNNAGQGCVGPLVEVTEEAYRQTFEVNVFGLISMVQAVSPHMIRARSGTIVNIGSIVAYVPTPWASIYCATKAAVHSLSDCLRMELRGFGISVVCVAPGAIKSAIGASNDKRAVLGADSFYSDLESSVRARGSWSQTPRSTPASALAKSIAGGVLVAHPPPYLSLGYRSTSAALSYYL</sequence>
<evidence type="ECO:0008006" key="7">
    <source>
        <dbReference type="Google" id="ProtNLM"/>
    </source>
</evidence>
<dbReference type="InParanoid" id="A0A1Y2G243"/>
<keyword evidence="2" id="KW-0521">NADP</keyword>
<dbReference type="FunFam" id="3.40.50.720:FF:000261">
    <property type="entry name" value="NADPH-dependent 1-acyldihydroxyacetone phosphate reductase"/>
    <property type="match status" value="1"/>
</dbReference>
<name>A0A1Y2G243_9BASI</name>
<organism evidence="5 6">
    <name type="scientific">Leucosporidium creatinivorum</name>
    <dbReference type="NCBI Taxonomy" id="106004"/>
    <lineage>
        <taxon>Eukaryota</taxon>
        <taxon>Fungi</taxon>
        <taxon>Dikarya</taxon>
        <taxon>Basidiomycota</taxon>
        <taxon>Pucciniomycotina</taxon>
        <taxon>Microbotryomycetes</taxon>
        <taxon>Leucosporidiales</taxon>
        <taxon>Leucosporidium</taxon>
    </lineage>
</organism>
<dbReference type="PRINTS" id="PR00080">
    <property type="entry name" value="SDRFAMILY"/>
</dbReference>
<gene>
    <name evidence="5" type="ORF">BCR35DRAFT_287305</name>
</gene>
<dbReference type="Proteomes" id="UP000193467">
    <property type="component" value="Unassembled WGS sequence"/>
</dbReference>
<dbReference type="InterPro" id="IPR020904">
    <property type="entry name" value="Sc_DH/Rdtase_CS"/>
</dbReference>
<protein>
    <recommendedName>
        <fullName evidence="7">Oxidoreductase</fullName>
    </recommendedName>
</protein>